<proteinExistence type="predicted"/>
<keyword evidence="1" id="KW-1185">Reference proteome</keyword>
<reference evidence="2" key="1">
    <citation type="submission" date="2022-11" db="UniProtKB">
        <authorList>
            <consortium name="WormBaseParasite"/>
        </authorList>
    </citation>
    <scope>IDENTIFICATION</scope>
</reference>
<name>A0A915JLU3_ROMCU</name>
<sequence>IHRKNFGTHCEEIKIDSQNILVCEQSIVYFLVYSQLSDFQLSELPNDQIHNWVIPNEQYRMQ</sequence>
<dbReference type="AlphaFoldDB" id="A0A915JLU3"/>
<organism evidence="1 2">
    <name type="scientific">Romanomermis culicivorax</name>
    <name type="common">Nematode worm</name>
    <dbReference type="NCBI Taxonomy" id="13658"/>
    <lineage>
        <taxon>Eukaryota</taxon>
        <taxon>Metazoa</taxon>
        <taxon>Ecdysozoa</taxon>
        <taxon>Nematoda</taxon>
        <taxon>Enoplea</taxon>
        <taxon>Dorylaimia</taxon>
        <taxon>Mermithida</taxon>
        <taxon>Mermithoidea</taxon>
        <taxon>Mermithidae</taxon>
        <taxon>Romanomermis</taxon>
    </lineage>
</organism>
<dbReference type="Proteomes" id="UP000887565">
    <property type="component" value="Unplaced"/>
</dbReference>
<evidence type="ECO:0000313" key="2">
    <source>
        <dbReference type="WBParaSite" id="nRc.2.0.1.t27155-RA"/>
    </source>
</evidence>
<evidence type="ECO:0000313" key="1">
    <source>
        <dbReference type="Proteomes" id="UP000887565"/>
    </source>
</evidence>
<protein>
    <submittedName>
        <fullName evidence="2">Uncharacterized protein</fullName>
    </submittedName>
</protein>
<accession>A0A915JLU3</accession>
<dbReference type="WBParaSite" id="nRc.2.0.1.t27155-RA">
    <property type="protein sequence ID" value="nRc.2.0.1.t27155-RA"/>
    <property type="gene ID" value="nRc.2.0.1.g27155"/>
</dbReference>